<sequence length="211" mass="22173">MNELIDRLSADLAPAKPRAATRRIAPALAGGMLASLVLLWLTFGPRADIAAALASPDFWIKLGFNLGLAALAVPMVCRLAVPGRSAGRWRYLGAAWALALVAAGAMQLLLADSSARAGLWLGHSWLQCPFDVALFSLPVFACVLWAVRRLAPTHLGYAGLAIGLLSGAAGASVYSLACPESSIAFLATWYLAGIALVGTLGWLLGPRLLRW</sequence>
<evidence type="ECO:0008006" key="4">
    <source>
        <dbReference type="Google" id="ProtNLM"/>
    </source>
</evidence>
<evidence type="ECO:0000256" key="1">
    <source>
        <dbReference type="SAM" id="Phobius"/>
    </source>
</evidence>
<feature type="transmembrane region" description="Helical" evidence="1">
    <location>
        <begin position="58"/>
        <end position="77"/>
    </location>
</feature>
<accession>A0ABV2AZF4</accession>
<organism evidence="2 3">
    <name type="scientific">Salinisphaera dokdonensis CL-ES53</name>
    <dbReference type="NCBI Taxonomy" id="1304272"/>
    <lineage>
        <taxon>Bacteria</taxon>
        <taxon>Pseudomonadati</taxon>
        <taxon>Pseudomonadota</taxon>
        <taxon>Gammaproteobacteria</taxon>
        <taxon>Salinisphaerales</taxon>
        <taxon>Salinisphaeraceae</taxon>
        <taxon>Salinisphaera</taxon>
    </lineage>
</organism>
<dbReference type="InterPro" id="IPR009495">
    <property type="entry name" value="NrsF"/>
</dbReference>
<name>A0ABV2AZF4_9GAMM</name>
<keyword evidence="1" id="KW-0812">Transmembrane</keyword>
<dbReference type="Proteomes" id="UP001460888">
    <property type="component" value="Unassembled WGS sequence"/>
</dbReference>
<feature type="transmembrane region" description="Helical" evidence="1">
    <location>
        <begin position="183"/>
        <end position="205"/>
    </location>
</feature>
<feature type="transmembrane region" description="Helical" evidence="1">
    <location>
        <begin position="130"/>
        <end position="147"/>
    </location>
</feature>
<reference evidence="2 3" key="1">
    <citation type="submission" date="2013-03" db="EMBL/GenBank/DDBJ databases">
        <title>Salinisphaera dokdonensis CL-ES53 Genome Sequencing.</title>
        <authorList>
            <person name="Li C."/>
            <person name="Lai Q."/>
            <person name="Shao Z."/>
        </authorList>
    </citation>
    <scope>NUCLEOTIDE SEQUENCE [LARGE SCALE GENOMIC DNA]</scope>
    <source>
        <strain evidence="2 3">CL-ES53</strain>
    </source>
</reference>
<dbReference type="EMBL" id="APND01000002">
    <property type="protein sequence ID" value="MES1929024.1"/>
    <property type="molecule type" value="Genomic_DNA"/>
</dbReference>
<feature type="transmembrane region" description="Helical" evidence="1">
    <location>
        <begin position="154"/>
        <end position="177"/>
    </location>
</feature>
<evidence type="ECO:0000313" key="2">
    <source>
        <dbReference type="EMBL" id="MES1929024.1"/>
    </source>
</evidence>
<keyword evidence="1" id="KW-1133">Transmembrane helix</keyword>
<feature type="transmembrane region" description="Helical" evidence="1">
    <location>
        <begin position="24"/>
        <end position="43"/>
    </location>
</feature>
<protein>
    <recommendedName>
        <fullName evidence="4">DUF1109 domain-containing protein</fullName>
    </recommendedName>
</protein>
<feature type="transmembrane region" description="Helical" evidence="1">
    <location>
        <begin position="89"/>
        <end position="110"/>
    </location>
</feature>
<proteinExistence type="predicted"/>
<evidence type="ECO:0000313" key="3">
    <source>
        <dbReference type="Proteomes" id="UP001460888"/>
    </source>
</evidence>
<comment type="caution">
    <text evidence="2">The sequence shown here is derived from an EMBL/GenBank/DDBJ whole genome shotgun (WGS) entry which is preliminary data.</text>
</comment>
<keyword evidence="1" id="KW-0472">Membrane</keyword>
<keyword evidence="3" id="KW-1185">Reference proteome</keyword>
<dbReference type="RefSeq" id="WP_353110521.1">
    <property type="nucleotide sequence ID" value="NZ_APND01000002.1"/>
</dbReference>
<dbReference type="Pfam" id="PF06532">
    <property type="entry name" value="NrsF"/>
    <property type="match status" value="1"/>
</dbReference>
<gene>
    <name evidence="2" type="ORF">SADO_07207</name>
</gene>